<keyword evidence="1" id="KW-0732">Signal</keyword>
<dbReference type="Proteomes" id="UP000024635">
    <property type="component" value="Unassembled WGS sequence"/>
</dbReference>
<accession>A0A016U0E7</accession>
<reference evidence="3" key="1">
    <citation type="journal article" date="2015" name="Nat. Genet.">
        <title>The genome and transcriptome of the zoonotic hookworm Ancylostoma ceylanicum identify infection-specific gene families.</title>
        <authorList>
            <person name="Schwarz E.M."/>
            <person name="Hu Y."/>
            <person name="Antoshechkin I."/>
            <person name="Miller M.M."/>
            <person name="Sternberg P.W."/>
            <person name="Aroian R.V."/>
        </authorList>
    </citation>
    <scope>NUCLEOTIDE SEQUENCE</scope>
    <source>
        <strain evidence="3">HY135</strain>
    </source>
</reference>
<protein>
    <submittedName>
        <fullName evidence="2">Uncharacterized protein</fullName>
    </submittedName>
</protein>
<evidence type="ECO:0000256" key="1">
    <source>
        <dbReference type="SAM" id="SignalP"/>
    </source>
</evidence>
<evidence type="ECO:0000313" key="3">
    <source>
        <dbReference type="Proteomes" id="UP000024635"/>
    </source>
</evidence>
<gene>
    <name evidence="2" type="primary">Acey_s0067.g100</name>
    <name evidence="2" type="ORF">Y032_0067g100</name>
</gene>
<evidence type="ECO:0000313" key="2">
    <source>
        <dbReference type="EMBL" id="EYC08068.1"/>
    </source>
</evidence>
<organism evidence="2 3">
    <name type="scientific">Ancylostoma ceylanicum</name>
    <dbReference type="NCBI Taxonomy" id="53326"/>
    <lineage>
        <taxon>Eukaryota</taxon>
        <taxon>Metazoa</taxon>
        <taxon>Ecdysozoa</taxon>
        <taxon>Nematoda</taxon>
        <taxon>Chromadorea</taxon>
        <taxon>Rhabditida</taxon>
        <taxon>Rhabditina</taxon>
        <taxon>Rhabditomorpha</taxon>
        <taxon>Strongyloidea</taxon>
        <taxon>Ancylostomatidae</taxon>
        <taxon>Ancylostomatinae</taxon>
        <taxon>Ancylostoma</taxon>
    </lineage>
</organism>
<keyword evidence="3" id="KW-1185">Reference proteome</keyword>
<comment type="caution">
    <text evidence="2">The sequence shown here is derived from an EMBL/GenBank/DDBJ whole genome shotgun (WGS) entry which is preliminary data.</text>
</comment>
<dbReference type="AlphaFoldDB" id="A0A016U0E7"/>
<feature type="signal peptide" evidence="1">
    <location>
        <begin position="1"/>
        <end position="17"/>
    </location>
</feature>
<sequence>MKFVVLLAFAVVAVAFAKPNSKRSSESSSEENENLITSTMGIIMAIITDTVLLQLQPQRRASTLLRNLMEAPRVLFLCSEHS</sequence>
<feature type="chain" id="PRO_5001487725" evidence="1">
    <location>
        <begin position="18"/>
        <end position="82"/>
    </location>
</feature>
<name>A0A016U0E7_9BILA</name>
<proteinExistence type="predicted"/>
<dbReference type="EMBL" id="JARK01001403">
    <property type="protein sequence ID" value="EYC08068.1"/>
    <property type="molecule type" value="Genomic_DNA"/>
</dbReference>